<reference evidence="3" key="1">
    <citation type="journal article" date="2020" name="Stud. Mycol.">
        <title>101 Dothideomycetes genomes: a test case for predicting lifestyles and emergence of pathogens.</title>
        <authorList>
            <person name="Haridas S."/>
            <person name="Albert R."/>
            <person name="Binder M."/>
            <person name="Bloem J."/>
            <person name="Labutti K."/>
            <person name="Salamov A."/>
            <person name="Andreopoulos B."/>
            <person name="Baker S."/>
            <person name="Barry K."/>
            <person name="Bills G."/>
            <person name="Bluhm B."/>
            <person name="Cannon C."/>
            <person name="Castanera R."/>
            <person name="Culley D."/>
            <person name="Daum C."/>
            <person name="Ezra D."/>
            <person name="Gonzalez J."/>
            <person name="Henrissat B."/>
            <person name="Kuo A."/>
            <person name="Liang C."/>
            <person name="Lipzen A."/>
            <person name="Lutzoni F."/>
            <person name="Magnuson J."/>
            <person name="Mondo S."/>
            <person name="Nolan M."/>
            <person name="Ohm R."/>
            <person name="Pangilinan J."/>
            <person name="Park H.-J."/>
            <person name="Ramirez L."/>
            <person name="Alfaro M."/>
            <person name="Sun H."/>
            <person name="Tritt A."/>
            <person name="Yoshinaga Y."/>
            <person name="Zwiers L.-H."/>
            <person name="Turgeon B."/>
            <person name="Goodwin S."/>
            <person name="Spatafora J."/>
            <person name="Crous P."/>
            <person name="Grigoriev I."/>
        </authorList>
    </citation>
    <scope>NUCLEOTIDE SEQUENCE</scope>
    <source>
        <strain evidence="3">CBS 119925</strain>
    </source>
</reference>
<dbReference type="InterPro" id="IPR036420">
    <property type="entry name" value="BRCT_dom_sf"/>
</dbReference>
<feature type="region of interest" description="Disordered" evidence="1">
    <location>
        <begin position="322"/>
        <end position="368"/>
    </location>
</feature>
<dbReference type="PROSITE" id="PS50172">
    <property type="entry name" value="BRCT"/>
    <property type="match status" value="1"/>
</dbReference>
<feature type="region of interest" description="Disordered" evidence="1">
    <location>
        <begin position="175"/>
        <end position="247"/>
    </location>
</feature>
<dbReference type="Proteomes" id="UP000799440">
    <property type="component" value="Unassembled WGS sequence"/>
</dbReference>
<evidence type="ECO:0000256" key="1">
    <source>
        <dbReference type="SAM" id="MobiDB-lite"/>
    </source>
</evidence>
<dbReference type="EMBL" id="MU006578">
    <property type="protein sequence ID" value="KAF2746308.1"/>
    <property type="molecule type" value="Genomic_DNA"/>
</dbReference>
<dbReference type="SMART" id="SM00292">
    <property type="entry name" value="BRCT"/>
    <property type="match status" value="1"/>
</dbReference>
<dbReference type="InterPro" id="IPR036930">
    <property type="entry name" value="WGR_dom_sf"/>
</dbReference>
<protein>
    <recommendedName>
        <fullName evidence="2">BRCT domain-containing protein</fullName>
    </recommendedName>
</protein>
<gene>
    <name evidence="3" type="ORF">M011DRAFT_478297</name>
</gene>
<dbReference type="AlphaFoldDB" id="A0A6A6V6T0"/>
<feature type="region of interest" description="Disordered" evidence="1">
    <location>
        <begin position="484"/>
        <end position="512"/>
    </location>
</feature>
<proteinExistence type="predicted"/>
<organism evidence="3 4">
    <name type="scientific">Sporormia fimetaria CBS 119925</name>
    <dbReference type="NCBI Taxonomy" id="1340428"/>
    <lineage>
        <taxon>Eukaryota</taxon>
        <taxon>Fungi</taxon>
        <taxon>Dikarya</taxon>
        <taxon>Ascomycota</taxon>
        <taxon>Pezizomycotina</taxon>
        <taxon>Dothideomycetes</taxon>
        <taxon>Pleosporomycetidae</taxon>
        <taxon>Pleosporales</taxon>
        <taxon>Sporormiaceae</taxon>
        <taxon>Sporormia</taxon>
    </lineage>
</organism>
<keyword evidence="4" id="KW-1185">Reference proteome</keyword>
<dbReference type="SUPFAM" id="SSF52113">
    <property type="entry name" value="BRCT domain"/>
    <property type="match status" value="1"/>
</dbReference>
<dbReference type="InterPro" id="IPR001357">
    <property type="entry name" value="BRCT_dom"/>
</dbReference>
<feature type="compositionally biased region" description="Basic and acidic residues" evidence="1">
    <location>
        <begin position="484"/>
        <end position="500"/>
    </location>
</feature>
<feature type="compositionally biased region" description="Pro residues" evidence="1">
    <location>
        <begin position="359"/>
        <end position="368"/>
    </location>
</feature>
<evidence type="ECO:0000313" key="3">
    <source>
        <dbReference type="EMBL" id="KAF2746308.1"/>
    </source>
</evidence>
<dbReference type="SUPFAM" id="SSF142921">
    <property type="entry name" value="WGR domain-like"/>
    <property type="match status" value="1"/>
</dbReference>
<dbReference type="Pfam" id="PF00533">
    <property type="entry name" value="BRCT"/>
    <property type="match status" value="1"/>
</dbReference>
<evidence type="ECO:0000259" key="2">
    <source>
        <dbReference type="PROSITE" id="PS50172"/>
    </source>
</evidence>
<dbReference type="Gene3D" id="3.40.50.10190">
    <property type="entry name" value="BRCT domain"/>
    <property type="match status" value="1"/>
</dbReference>
<dbReference type="CDD" id="cd00027">
    <property type="entry name" value="BRCT"/>
    <property type="match status" value="1"/>
</dbReference>
<feature type="compositionally biased region" description="Basic and acidic residues" evidence="1">
    <location>
        <begin position="178"/>
        <end position="202"/>
    </location>
</feature>
<dbReference type="OrthoDB" id="342264at2759"/>
<evidence type="ECO:0000313" key="4">
    <source>
        <dbReference type="Proteomes" id="UP000799440"/>
    </source>
</evidence>
<feature type="domain" description="BRCT" evidence="2">
    <location>
        <begin position="1"/>
        <end position="91"/>
    </location>
</feature>
<accession>A0A6A6V6T0</accession>
<name>A0A6A6V6T0_9PLEO</name>
<sequence length="561" mass="62205">MPPLSRLTITTTSDLREPQAQLRRWVEANGGRWVAKPVKGITHLVCSKEAWKKKNEIVTKAQEYGAQVVSYDWLEDSLHKKRKLAERKYLWDTVTKERRTRKKIARLGPVHDRMRFEKGAKIAELDIGSGESMAREDGGVQAGGFRSCVEALRERKRRREEKGVDGISCDLAISSEGAEEKTDRPKEKSNHNATHKPDEYPDKQTNGSCVSAIDNRDPSPPDPSCTSPQRMLPTPPPTTTNIAPPPPAPKAERLADNYHLYIDSTGFEYDVRLHRTNLRLNRISLYTLRLFESNTTPHTYCTFIRYKPPPPEAFSLIPLGTSGLPKSAKDRPALTQEPRTTPEETSHKPTSPAIEVTTPPDPSLPPPSHAPYRTLLVPLNSEYSTAFAAFTDAFRGLTFVAWELRHCVDVREMQKKAAKETAKEPFVYTLPIPPRAIGVVPALPVVAKDAGKDKEVHGLAAKMGLPGMDVGIGEGMVGSDVIREAAREREREREERDAEKRRRKNGAKGLVQVRGRVGASAGRGSLGMSGAVGQRVRGAVGGPVRKIKGMSTFRQVYGQQL</sequence>
<feature type="compositionally biased region" description="Pro residues" evidence="1">
    <location>
        <begin position="233"/>
        <end position="247"/>
    </location>
</feature>